<dbReference type="AlphaFoldDB" id="A0A517S818"/>
<protein>
    <submittedName>
        <fullName evidence="3">Uncharacterized protein</fullName>
    </submittedName>
</protein>
<reference evidence="3 4" key="1">
    <citation type="submission" date="2019-02" db="EMBL/GenBank/DDBJ databases">
        <title>Deep-cultivation of Planctomycetes and their phenomic and genomic characterization uncovers novel biology.</title>
        <authorList>
            <person name="Wiegand S."/>
            <person name="Jogler M."/>
            <person name="Boedeker C."/>
            <person name="Pinto D."/>
            <person name="Vollmers J."/>
            <person name="Rivas-Marin E."/>
            <person name="Kohn T."/>
            <person name="Peeters S.H."/>
            <person name="Heuer A."/>
            <person name="Rast P."/>
            <person name="Oberbeckmann S."/>
            <person name="Bunk B."/>
            <person name="Jeske O."/>
            <person name="Meyerdierks A."/>
            <person name="Storesund J.E."/>
            <person name="Kallscheuer N."/>
            <person name="Luecker S."/>
            <person name="Lage O.M."/>
            <person name="Pohl T."/>
            <person name="Merkel B.J."/>
            <person name="Hornburger P."/>
            <person name="Mueller R.-W."/>
            <person name="Bruemmer F."/>
            <person name="Labrenz M."/>
            <person name="Spormann A.M."/>
            <person name="Op den Camp H."/>
            <person name="Overmann J."/>
            <person name="Amann R."/>
            <person name="Jetten M.S.M."/>
            <person name="Mascher T."/>
            <person name="Medema M.H."/>
            <person name="Devos D.P."/>
            <person name="Kaster A.-K."/>
            <person name="Ovreas L."/>
            <person name="Rohde M."/>
            <person name="Galperin M.Y."/>
            <person name="Jogler C."/>
        </authorList>
    </citation>
    <scope>NUCLEOTIDE SEQUENCE [LARGE SCALE GENOMIC DNA]</scope>
    <source>
        <strain evidence="3 4">Pan44</strain>
    </source>
</reference>
<keyword evidence="2" id="KW-0732">Signal</keyword>
<organism evidence="3 4">
    <name type="scientific">Caulifigura coniformis</name>
    <dbReference type="NCBI Taxonomy" id="2527983"/>
    <lineage>
        <taxon>Bacteria</taxon>
        <taxon>Pseudomonadati</taxon>
        <taxon>Planctomycetota</taxon>
        <taxon>Planctomycetia</taxon>
        <taxon>Planctomycetales</taxon>
        <taxon>Planctomycetaceae</taxon>
        <taxon>Caulifigura</taxon>
    </lineage>
</organism>
<feature type="signal peptide" evidence="2">
    <location>
        <begin position="1"/>
        <end position="24"/>
    </location>
</feature>
<feature type="region of interest" description="Disordered" evidence="1">
    <location>
        <begin position="26"/>
        <end position="61"/>
    </location>
</feature>
<proteinExistence type="predicted"/>
<evidence type="ECO:0000256" key="1">
    <source>
        <dbReference type="SAM" id="MobiDB-lite"/>
    </source>
</evidence>
<gene>
    <name evidence="3" type="ORF">Pan44_02840</name>
</gene>
<keyword evidence="4" id="KW-1185">Reference proteome</keyword>
<dbReference type="InParanoid" id="A0A517S818"/>
<feature type="chain" id="PRO_5022138842" evidence="2">
    <location>
        <begin position="25"/>
        <end position="133"/>
    </location>
</feature>
<feature type="compositionally biased region" description="Pro residues" evidence="1">
    <location>
        <begin position="28"/>
        <end position="41"/>
    </location>
</feature>
<sequence length="133" mass="13581" precursor="true">MHRRLKVAAISALGGSIVAGVAIAAEPLLPPSPGPQKPLPGPSHALFLDQGRNPSMLIPPATGNHEVLHPLLIGPPPPVAYAGRPAAVPSNNFNLGSQRSAGESGTFANRRASHRLHTNQANGLVATAGDPLP</sequence>
<dbReference type="Proteomes" id="UP000315700">
    <property type="component" value="Chromosome"/>
</dbReference>
<evidence type="ECO:0000313" key="4">
    <source>
        <dbReference type="Proteomes" id="UP000315700"/>
    </source>
</evidence>
<accession>A0A517S818</accession>
<dbReference type="EMBL" id="CP036271">
    <property type="protein sequence ID" value="QDT52275.1"/>
    <property type="molecule type" value="Genomic_DNA"/>
</dbReference>
<evidence type="ECO:0000313" key="3">
    <source>
        <dbReference type="EMBL" id="QDT52275.1"/>
    </source>
</evidence>
<evidence type="ECO:0000256" key="2">
    <source>
        <dbReference type="SAM" id="SignalP"/>
    </source>
</evidence>
<dbReference type="KEGG" id="ccos:Pan44_02840"/>
<name>A0A517S818_9PLAN</name>